<dbReference type="Proteomes" id="UP000007305">
    <property type="component" value="Chromosome 1"/>
</dbReference>
<feature type="region of interest" description="Disordered" evidence="1">
    <location>
        <begin position="130"/>
        <end position="150"/>
    </location>
</feature>
<feature type="compositionally biased region" description="Basic and acidic residues" evidence="1">
    <location>
        <begin position="135"/>
        <end position="150"/>
    </location>
</feature>
<reference evidence="3" key="1">
    <citation type="submission" date="2015-12" db="EMBL/GenBank/DDBJ databases">
        <title>Update maize B73 reference genome by single molecule sequencing technologies.</title>
        <authorList>
            <consortium name="Maize Genome Sequencing Project"/>
            <person name="Ware D."/>
        </authorList>
    </citation>
    <scope>NUCLEOTIDE SEQUENCE [LARGE SCALE GENOMIC DNA]</scope>
    <source>
        <strain evidence="3">cv. B73</strain>
    </source>
</reference>
<keyword evidence="3" id="KW-1185">Reference proteome</keyword>
<reference evidence="2" key="3">
    <citation type="submission" date="2021-05" db="UniProtKB">
        <authorList>
            <consortium name="EnsemblPlants"/>
        </authorList>
    </citation>
    <scope>IDENTIFICATION</scope>
    <source>
        <strain evidence="2">cv. B73</strain>
    </source>
</reference>
<evidence type="ECO:0000256" key="1">
    <source>
        <dbReference type="SAM" id="MobiDB-lite"/>
    </source>
</evidence>
<dbReference type="EnsemblPlants" id="Zm00001eb031370_T001">
    <property type="protein sequence ID" value="Zm00001eb031370_P001"/>
    <property type="gene ID" value="Zm00001eb031370"/>
</dbReference>
<protein>
    <submittedName>
        <fullName evidence="2">Uncharacterized protein</fullName>
    </submittedName>
</protein>
<accession>A0A804LRN6</accession>
<name>A0A804LRN6_MAIZE</name>
<reference evidence="2" key="2">
    <citation type="submission" date="2019-07" db="EMBL/GenBank/DDBJ databases">
        <authorList>
            <person name="Seetharam A."/>
            <person name="Woodhouse M."/>
            <person name="Cannon E."/>
        </authorList>
    </citation>
    <scope>NUCLEOTIDE SEQUENCE [LARGE SCALE GENOMIC DNA]</scope>
    <source>
        <strain evidence="2">cv. B73</strain>
    </source>
</reference>
<proteinExistence type="predicted"/>
<dbReference type="InParanoid" id="A0A804LRN6"/>
<dbReference type="FunCoup" id="A0A804LRN6">
    <property type="interactions" value="473"/>
</dbReference>
<evidence type="ECO:0000313" key="2">
    <source>
        <dbReference type="EnsemblPlants" id="Zm00001eb031370_P001"/>
    </source>
</evidence>
<dbReference type="AlphaFoldDB" id="A0A804LRN6"/>
<organism evidence="2 3">
    <name type="scientific">Zea mays</name>
    <name type="common">Maize</name>
    <dbReference type="NCBI Taxonomy" id="4577"/>
    <lineage>
        <taxon>Eukaryota</taxon>
        <taxon>Viridiplantae</taxon>
        <taxon>Streptophyta</taxon>
        <taxon>Embryophyta</taxon>
        <taxon>Tracheophyta</taxon>
        <taxon>Spermatophyta</taxon>
        <taxon>Magnoliopsida</taxon>
        <taxon>Liliopsida</taxon>
        <taxon>Poales</taxon>
        <taxon>Poaceae</taxon>
        <taxon>PACMAD clade</taxon>
        <taxon>Panicoideae</taxon>
        <taxon>Andropogonodae</taxon>
        <taxon>Andropogoneae</taxon>
        <taxon>Tripsacinae</taxon>
        <taxon>Zea</taxon>
    </lineage>
</organism>
<evidence type="ECO:0000313" key="3">
    <source>
        <dbReference type="Proteomes" id="UP000007305"/>
    </source>
</evidence>
<dbReference type="Gramene" id="Zm00001eb031370_T001">
    <property type="protein sequence ID" value="Zm00001eb031370_P001"/>
    <property type="gene ID" value="Zm00001eb031370"/>
</dbReference>
<sequence>MPKLYTSDPTLVRPVLRHSGSTYPVVPAAAAVVRDHRPSSTTALASPKSPSLAANDASSITLLGLTSRCTTHDSVSWCRYSSAEPMPSTIWYLASSPPRQLLVCVVQVPIHAAFAHQLVDEQEVVATAAAEAPPDEQHEVPGPESADDPHLRHELVPALRGTFGVGES</sequence>